<dbReference type="PANTHER" id="PTHR33048">
    <property type="entry name" value="PTH11-LIKE INTEGRAL MEMBRANE PROTEIN (AFU_ORTHOLOGUE AFUA_5G11245)"/>
    <property type="match status" value="1"/>
</dbReference>
<protein>
    <recommendedName>
        <fullName evidence="8">Rhodopsin domain-containing protein</fullName>
    </recommendedName>
</protein>
<gene>
    <name evidence="9" type="ORF">JMJ35_006241</name>
</gene>
<feature type="transmembrane region" description="Helical" evidence="7">
    <location>
        <begin position="29"/>
        <end position="51"/>
    </location>
</feature>
<feature type="domain" description="Rhodopsin" evidence="8">
    <location>
        <begin position="48"/>
        <end position="287"/>
    </location>
</feature>
<evidence type="ECO:0000256" key="1">
    <source>
        <dbReference type="ARBA" id="ARBA00004141"/>
    </source>
</evidence>
<dbReference type="PANTHER" id="PTHR33048:SF146">
    <property type="entry name" value="INTEGRAL MEMBRANE PROTEIN"/>
    <property type="match status" value="1"/>
</dbReference>
<evidence type="ECO:0000256" key="3">
    <source>
        <dbReference type="ARBA" id="ARBA00022989"/>
    </source>
</evidence>
<dbReference type="GO" id="GO:0016020">
    <property type="term" value="C:membrane"/>
    <property type="evidence" value="ECO:0007669"/>
    <property type="project" value="UniProtKB-SubCell"/>
</dbReference>
<keyword evidence="3 7" id="KW-1133">Transmembrane helix</keyword>
<dbReference type="InterPro" id="IPR052337">
    <property type="entry name" value="SAT4-like"/>
</dbReference>
<comment type="caution">
    <text evidence="9">The sequence shown here is derived from an EMBL/GenBank/DDBJ whole genome shotgun (WGS) entry which is preliminary data.</text>
</comment>
<accession>A0AA39QYT5</accession>
<comment type="subcellular location">
    <subcellularLocation>
        <location evidence="1">Membrane</location>
        <topology evidence="1">Multi-pass membrane protein</topology>
    </subcellularLocation>
</comment>
<sequence length="383" mass="42092">MPDPLQLPALGTPPGVVSLFPTTRSDEQAWYYVCVTLCTVVPGSLVLLRLYTKLRIVRKVDVTDGLAVSSFLFLIALLVCGGLCISEGAGVHQWNLPMHNYIGVLYWLNVVEIIYAPTIFSVKTAILLQYLRLFAPRKAVNPFMWYSARIIIIVTAIYYTISTLISIFLCSPREAIWNPLITDARCLDNEKSILITCIFNIVSDMTILILPARVVWKLQIPTRKKVGIVLLFSIGLFACIANAMIIFYVSRLGGANADVSYNTAWQGLWLFAEISFGIIVTCTLLLPKFLEAKGAKLRGIFSSLTRPFASFGSGGSFSFNMRSSKDKAGSCEATVDSVVMVGSAESETSSTNRDRDIEMYPSSEGVHDPGEYASKAADPSNGF</sequence>
<keyword evidence="2 7" id="KW-0812">Transmembrane</keyword>
<evidence type="ECO:0000256" key="5">
    <source>
        <dbReference type="ARBA" id="ARBA00038359"/>
    </source>
</evidence>
<feature type="transmembrane region" description="Helical" evidence="7">
    <location>
        <begin position="105"/>
        <end position="131"/>
    </location>
</feature>
<evidence type="ECO:0000259" key="8">
    <source>
        <dbReference type="Pfam" id="PF20684"/>
    </source>
</evidence>
<dbReference type="Pfam" id="PF20684">
    <property type="entry name" value="Fung_rhodopsin"/>
    <property type="match status" value="1"/>
</dbReference>
<feature type="region of interest" description="Disordered" evidence="6">
    <location>
        <begin position="342"/>
        <end position="383"/>
    </location>
</feature>
<dbReference type="AlphaFoldDB" id="A0AA39QYT5"/>
<evidence type="ECO:0000256" key="7">
    <source>
        <dbReference type="SAM" id="Phobius"/>
    </source>
</evidence>
<dbReference type="Proteomes" id="UP001166286">
    <property type="component" value="Unassembled WGS sequence"/>
</dbReference>
<dbReference type="InterPro" id="IPR049326">
    <property type="entry name" value="Rhodopsin_dom_fungi"/>
</dbReference>
<feature type="transmembrane region" description="Helical" evidence="7">
    <location>
        <begin position="143"/>
        <end position="169"/>
    </location>
</feature>
<evidence type="ECO:0000313" key="10">
    <source>
        <dbReference type="Proteomes" id="UP001166286"/>
    </source>
</evidence>
<evidence type="ECO:0000256" key="6">
    <source>
        <dbReference type="SAM" id="MobiDB-lite"/>
    </source>
</evidence>
<feature type="transmembrane region" description="Helical" evidence="7">
    <location>
        <begin position="269"/>
        <end position="290"/>
    </location>
</feature>
<comment type="similarity">
    <text evidence="5">Belongs to the SAT4 family.</text>
</comment>
<feature type="transmembrane region" description="Helical" evidence="7">
    <location>
        <begin position="228"/>
        <end position="249"/>
    </location>
</feature>
<evidence type="ECO:0000256" key="2">
    <source>
        <dbReference type="ARBA" id="ARBA00022692"/>
    </source>
</evidence>
<proteinExistence type="inferred from homology"/>
<dbReference type="EMBL" id="JAFEKC020000013">
    <property type="protein sequence ID" value="KAK0511668.1"/>
    <property type="molecule type" value="Genomic_DNA"/>
</dbReference>
<evidence type="ECO:0000256" key="4">
    <source>
        <dbReference type="ARBA" id="ARBA00023136"/>
    </source>
</evidence>
<organism evidence="9 10">
    <name type="scientific">Cladonia borealis</name>
    <dbReference type="NCBI Taxonomy" id="184061"/>
    <lineage>
        <taxon>Eukaryota</taxon>
        <taxon>Fungi</taxon>
        <taxon>Dikarya</taxon>
        <taxon>Ascomycota</taxon>
        <taxon>Pezizomycotina</taxon>
        <taxon>Lecanoromycetes</taxon>
        <taxon>OSLEUM clade</taxon>
        <taxon>Lecanoromycetidae</taxon>
        <taxon>Lecanorales</taxon>
        <taxon>Lecanorineae</taxon>
        <taxon>Cladoniaceae</taxon>
        <taxon>Cladonia</taxon>
    </lineage>
</organism>
<reference evidence="9" key="1">
    <citation type="submission" date="2023-03" db="EMBL/GenBank/DDBJ databases">
        <title>Complete genome of Cladonia borealis.</title>
        <authorList>
            <person name="Park H."/>
        </authorList>
    </citation>
    <scope>NUCLEOTIDE SEQUENCE</scope>
    <source>
        <strain evidence="9">ANT050790</strain>
    </source>
</reference>
<feature type="transmembrane region" description="Helical" evidence="7">
    <location>
        <begin position="63"/>
        <end position="85"/>
    </location>
</feature>
<keyword evidence="10" id="KW-1185">Reference proteome</keyword>
<feature type="transmembrane region" description="Helical" evidence="7">
    <location>
        <begin position="193"/>
        <end position="216"/>
    </location>
</feature>
<name>A0AA39QYT5_9LECA</name>
<keyword evidence="4 7" id="KW-0472">Membrane</keyword>
<evidence type="ECO:0000313" key="9">
    <source>
        <dbReference type="EMBL" id="KAK0511668.1"/>
    </source>
</evidence>